<proteinExistence type="predicted"/>
<evidence type="ECO:0000313" key="4">
    <source>
        <dbReference type="Proteomes" id="UP000193719"/>
    </source>
</evidence>
<comment type="caution">
    <text evidence="3">The sequence shown here is derived from an EMBL/GenBank/DDBJ whole genome shotgun (WGS) entry which is preliminary data.</text>
</comment>
<feature type="compositionally biased region" description="Low complexity" evidence="1">
    <location>
        <begin position="84"/>
        <end position="103"/>
    </location>
</feature>
<reference evidence="3 4" key="2">
    <citation type="submission" date="2016-08" db="EMBL/GenBank/DDBJ databases">
        <title>Pervasive Adenine N6-methylation of Active Genes in Fungi.</title>
        <authorList>
            <consortium name="DOE Joint Genome Institute"/>
            <person name="Mondo S.J."/>
            <person name="Dannebaum R.O."/>
            <person name="Kuo R.C."/>
            <person name="Labutti K."/>
            <person name="Haridas S."/>
            <person name="Kuo A."/>
            <person name="Salamov A."/>
            <person name="Ahrendt S.R."/>
            <person name="Lipzen A."/>
            <person name="Sullivan W."/>
            <person name="Andreopoulos W.B."/>
            <person name="Clum A."/>
            <person name="Lindquist E."/>
            <person name="Daum C."/>
            <person name="Ramamoorthy G.K."/>
            <person name="Gryganskyi A."/>
            <person name="Culley D."/>
            <person name="Magnuson J.K."/>
            <person name="James T.Y."/>
            <person name="O'Malley M.A."/>
            <person name="Stajich J.E."/>
            <person name="Spatafora J.W."/>
            <person name="Visel A."/>
            <person name="Grigoriev I.V."/>
        </authorList>
    </citation>
    <scope>NUCLEOTIDE SEQUENCE [LARGE SCALE GENOMIC DNA]</scope>
    <source>
        <strain evidence="4">finn</strain>
    </source>
</reference>
<name>A0A1Y1V222_9FUNG</name>
<dbReference type="AlphaFoldDB" id="A0A1Y1V222"/>
<evidence type="ECO:0000256" key="2">
    <source>
        <dbReference type="SAM" id="SignalP"/>
    </source>
</evidence>
<feature type="signal peptide" evidence="2">
    <location>
        <begin position="1"/>
        <end position="22"/>
    </location>
</feature>
<sequence>MKSFNLITLSALFLLILGKSQAITCEEVKSILNTEYEKDCCELPQVQCNQTNNEVLSINGVGIVKFDNHLERRKGGGGHGGGHSSSHSSSHSFSSGGHSFSSGGHRSGFSGNAYSSSPSTYMQSQKSNIIYPIVLCIIAFLFGKF</sequence>
<keyword evidence="4" id="KW-1185">Reference proteome</keyword>
<dbReference type="EMBL" id="MCFH01000039">
    <property type="protein sequence ID" value="ORX45587.1"/>
    <property type="molecule type" value="Genomic_DNA"/>
</dbReference>
<evidence type="ECO:0000313" key="3">
    <source>
        <dbReference type="EMBL" id="ORX45587.1"/>
    </source>
</evidence>
<feature type="chain" id="PRO_5012192167" description="Hydrophobin" evidence="2">
    <location>
        <begin position="23"/>
        <end position="145"/>
    </location>
</feature>
<organism evidence="3 4">
    <name type="scientific">Piromyces finnis</name>
    <dbReference type="NCBI Taxonomy" id="1754191"/>
    <lineage>
        <taxon>Eukaryota</taxon>
        <taxon>Fungi</taxon>
        <taxon>Fungi incertae sedis</taxon>
        <taxon>Chytridiomycota</taxon>
        <taxon>Chytridiomycota incertae sedis</taxon>
        <taxon>Neocallimastigomycetes</taxon>
        <taxon>Neocallimastigales</taxon>
        <taxon>Neocallimastigaceae</taxon>
        <taxon>Piromyces</taxon>
    </lineage>
</organism>
<reference evidence="3 4" key="1">
    <citation type="submission" date="2016-08" db="EMBL/GenBank/DDBJ databases">
        <title>Genomes of anaerobic fungi encode conserved fungal cellulosomes for biomass hydrolysis.</title>
        <authorList>
            <consortium name="DOE Joint Genome Institute"/>
            <person name="Haitjema C.H."/>
            <person name="Gilmore S.P."/>
            <person name="Henske J.K."/>
            <person name="Solomon K.V."/>
            <person name="De Groot R."/>
            <person name="Kuo A."/>
            <person name="Mondo S.J."/>
            <person name="Salamov A.A."/>
            <person name="Labutti K."/>
            <person name="Zhao Z."/>
            <person name="Chiniquy J."/>
            <person name="Barry K."/>
            <person name="Brewer H.M."/>
            <person name="Purvine S.O."/>
            <person name="Wright A.T."/>
            <person name="Boxma B."/>
            <person name="Van Alen T."/>
            <person name="Hackstein J.H."/>
            <person name="Baker S.E."/>
            <person name="Grigoriev I.V."/>
            <person name="O'Malley M.A."/>
        </authorList>
    </citation>
    <scope>NUCLEOTIDE SEQUENCE [LARGE SCALE GENOMIC DNA]</scope>
    <source>
        <strain evidence="4">finn</strain>
    </source>
</reference>
<keyword evidence="2" id="KW-0732">Signal</keyword>
<dbReference type="Proteomes" id="UP000193719">
    <property type="component" value="Unassembled WGS sequence"/>
</dbReference>
<gene>
    <name evidence="3" type="ORF">BCR36DRAFT_414448</name>
</gene>
<evidence type="ECO:0008006" key="5">
    <source>
        <dbReference type="Google" id="ProtNLM"/>
    </source>
</evidence>
<evidence type="ECO:0000256" key="1">
    <source>
        <dbReference type="SAM" id="MobiDB-lite"/>
    </source>
</evidence>
<protein>
    <recommendedName>
        <fullName evidence="5">Hydrophobin</fullName>
    </recommendedName>
</protein>
<feature type="region of interest" description="Disordered" evidence="1">
    <location>
        <begin position="74"/>
        <end position="103"/>
    </location>
</feature>
<accession>A0A1Y1V222</accession>